<dbReference type="EMBL" id="CAJVPW010004536">
    <property type="protein sequence ID" value="CAG8541953.1"/>
    <property type="molecule type" value="Genomic_DNA"/>
</dbReference>
<gene>
    <name evidence="1" type="ORF">SPELUC_LOCUS4843</name>
</gene>
<organism evidence="1 2">
    <name type="scientific">Cetraspora pellucida</name>
    <dbReference type="NCBI Taxonomy" id="1433469"/>
    <lineage>
        <taxon>Eukaryota</taxon>
        <taxon>Fungi</taxon>
        <taxon>Fungi incertae sedis</taxon>
        <taxon>Mucoromycota</taxon>
        <taxon>Glomeromycotina</taxon>
        <taxon>Glomeromycetes</taxon>
        <taxon>Diversisporales</taxon>
        <taxon>Gigasporaceae</taxon>
        <taxon>Cetraspora</taxon>
    </lineage>
</organism>
<reference evidence="1" key="1">
    <citation type="submission" date="2021-06" db="EMBL/GenBank/DDBJ databases">
        <authorList>
            <person name="Kallberg Y."/>
            <person name="Tangrot J."/>
            <person name="Rosling A."/>
        </authorList>
    </citation>
    <scope>NUCLEOTIDE SEQUENCE</scope>
    <source>
        <strain evidence="1">28 12/20/2015</strain>
    </source>
</reference>
<dbReference type="Proteomes" id="UP000789366">
    <property type="component" value="Unassembled WGS sequence"/>
</dbReference>
<keyword evidence="2" id="KW-1185">Reference proteome</keyword>
<protein>
    <submittedName>
        <fullName evidence="1">315_t:CDS:1</fullName>
    </submittedName>
</protein>
<sequence length="59" mass="6836">KGDRRIIETKEEIARGQKRNEILTARQKALQEINQTISECNVSIEEAKIDWLDESILPN</sequence>
<evidence type="ECO:0000313" key="1">
    <source>
        <dbReference type="EMBL" id="CAG8541953.1"/>
    </source>
</evidence>
<name>A0ACA9LRX9_9GLOM</name>
<proteinExistence type="predicted"/>
<comment type="caution">
    <text evidence="1">The sequence shown here is derived from an EMBL/GenBank/DDBJ whole genome shotgun (WGS) entry which is preliminary data.</text>
</comment>
<evidence type="ECO:0000313" key="2">
    <source>
        <dbReference type="Proteomes" id="UP000789366"/>
    </source>
</evidence>
<accession>A0ACA9LRX9</accession>
<feature type="non-terminal residue" evidence="1">
    <location>
        <position position="1"/>
    </location>
</feature>